<dbReference type="EMBL" id="JANTQA010000047">
    <property type="protein sequence ID" value="KAJ3433207.1"/>
    <property type="molecule type" value="Genomic_DNA"/>
</dbReference>
<evidence type="ECO:0000256" key="2">
    <source>
        <dbReference type="SAM" id="MobiDB-lite"/>
    </source>
</evidence>
<evidence type="ECO:0000256" key="1">
    <source>
        <dbReference type="SAM" id="Coils"/>
    </source>
</evidence>
<proteinExistence type="predicted"/>
<dbReference type="Proteomes" id="UP001146793">
    <property type="component" value="Unassembled WGS sequence"/>
</dbReference>
<reference evidence="3" key="1">
    <citation type="submission" date="2022-08" db="EMBL/GenBank/DDBJ databases">
        <title>Novel sulphate-reducing endosymbionts in the free-living metamonad Anaeramoeba.</title>
        <authorList>
            <person name="Jerlstrom-Hultqvist J."/>
            <person name="Cepicka I."/>
            <person name="Gallot-Lavallee L."/>
            <person name="Salas-Leiva D."/>
            <person name="Curtis B.A."/>
            <person name="Zahonova K."/>
            <person name="Pipaliya S."/>
            <person name="Dacks J."/>
            <person name="Roger A.J."/>
        </authorList>
    </citation>
    <scope>NUCLEOTIDE SEQUENCE</scope>
    <source>
        <strain evidence="3">Busselton2</strain>
    </source>
</reference>
<evidence type="ECO:0000313" key="3">
    <source>
        <dbReference type="EMBL" id="KAJ3433207.1"/>
    </source>
</evidence>
<feature type="coiled-coil region" evidence="1">
    <location>
        <begin position="90"/>
        <end position="124"/>
    </location>
</feature>
<evidence type="ECO:0000313" key="4">
    <source>
        <dbReference type="Proteomes" id="UP001146793"/>
    </source>
</evidence>
<gene>
    <name evidence="3" type="ORF">M0812_22160</name>
</gene>
<protein>
    <submittedName>
        <fullName evidence="3">Uncharacterized protein</fullName>
    </submittedName>
</protein>
<organism evidence="3 4">
    <name type="scientific">Anaeramoeba flamelloides</name>
    <dbReference type="NCBI Taxonomy" id="1746091"/>
    <lineage>
        <taxon>Eukaryota</taxon>
        <taxon>Metamonada</taxon>
        <taxon>Anaeramoebidae</taxon>
        <taxon>Anaeramoeba</taxon>
    </lineage>
</organism>
<keyword evidence="1" id="KW-0175">Coiled coil</keyword>
<accession>A0AAV7YWP3</accession>
<feature type="compositionally biased region" description="Low complexity" evidence="2">
    <location>
        <begin position="171"/>
        <end position="182"/>
    </location>
</feature>
<comment type="caution">
    <text evidence="3">The sequence shown here is derived from an EMBL/GenBank/DDBJ whole genome shotgun (WGS) entry which is preliminary data.</text>
</comment>
<dbReference type="AlphaFoldDB" id="A0AAV7YWP3"/>
<feature type="region of interest" description="Disordered" evidence="2">
    <location>
        <begin position="162"/>
        <end position="183"/>
    </location>
</feature>
<sequence length="216" mass="25544">MSKVFSRTFSTPCEIPSLTKKKQVFVRAKRAKSELTLDRSSNCIEIPEPIKLRKIRPPLTNWNYENFTHEMDNIISFNRKSYTLSPFFQEDKKKKKNKNNKKKIKKIEENFNKKGLQNENEEKQEPINTIETKLQNSFFFIDTQVYNNETPNYYNSDFEDEISTDQEENSNTEPENSTNKNPFLMNLPFSPPDRTKCPLILDANFLKIGKKIKRKN</sequence>
<name>A0AAV7YWP3_9EUKA</name>